<dbReference type="PANTHER" id="PTHR43213:SF5">
    <property type="entry name" value="BIFUNCTIONAL DTTP_UTP PYROPHOSPHATASE_METHYLTRANSFERASE PROTEIN-RELATED"/>
    <property type="match status" value="1"/>
</dbReference>
<comment type="similarity">
    <text evidence="4">Belongs to the Maf family.</text>
</comment>
<dbReference type="OrthoDB" id="9813962at2"/>
<dbReference type="GO" id="GO:0005737">
    <property type="term" value="C:cytoplasm"/>
    <property type="evidence" value="ECO:0007669"/>
    <property type="project" value="UniProtKB-SubCell"/>
</dbReference>
<dbReference type="Pfam" id="PF02545">
    <property type="entry name" value="Maf"/>
    <property type="match status" value="1"/>
</dbReference>
<dbReference type="GO" id="GO:0047429">
    <property type="term" value="F:nucleoside triphosphate diphosphatase activity"/>
    <property type="evidence" value="ECO:0007669"/>
    <property type="project" value="UniProtKB-EC"/>
</dbReference>
<sequence length="199" mass="21734">MPAPILLASGSEIRAELLRRAGVAFEISKARIDEEMVKASLQAEGERPRNIADALAGLKAEKVGLKHPDAFTIGCDQVLELDGEILSKPESAEEARAQIERLAGQRHSLHTAAVIHNEGKPVWRKLSEVKLTMRRPSPAYLDGYIARNWPAIGHSCGAYQLENEGARLFTRVDGDYFSVLGLPLLEILDYLGLRGAIAA</sequence>
<keyword evidence="6" id="KW-1185">Reference proteome</keyword>
<keyword evidence="2 4" id="KW-0378">Hydrolase</keyword>
<comment type="caution">
    <text evidence="4">Lacks conserved residue(s) required for the propagation of feature annotation.</text>
</comment>
<dbReference type="EC" id="3.6.1.9" evidence="4"/>
<evidence type="ECO:0000256" key="1">
    <source>
        <dbReference type="ARBA" id="ARBA00001968"/>
    </source>
</evidence>
<accession>A0A1X7A147</accession>
<dbReference type="Gene3D" id="3.90.950.10">
    <property type="match status" value="1"/>
</dbReference>
<comment type="subcellular location">
    <subcellularLocation>
        <location evidence="4">Cytoplasm</location>
    </subcellularLocation>
</comment>
<dbReference type="SUPFAM" id="SSF52972">
    <property type="entry name" value="ITPase-like"/>
    <property type="match status" value="1"/>
</dbReference>
<keyword evidence="4" id="KW-0963">Cytoplasm</keyword>
<gene>
    <name evidence="5" type="primary">maf</name>
    <name evidence="5" type="ORF">PSM7751_03508</name>
</gene>
<dbReference type="CDD" id="cd00555">
    <property type="entry name" value="Maf"/>
    <property type="match status" value="1"/>
</dbReference>
<name>A0A1X7A147_9RHOB</name>
<dbReference type="RefSeq" id="WP_085889539.1">
    <property type="nucleotide sequence ID" value="NZ_FWFN01000008.1"/>
</dbReference>
<proteinExistence type="inferred from homology"/>
<dbReference type="InterPro" id="IPR003697">
    <property type="entry name" value="Maf-like"/>
</dbReference>
<evidence type="ECO:0000313" key="5">
    <source>
        <dbReference type="EMBL" id="SLN67614.1"/>
    </source>
</evidence>
<dbReference type="NCBIfam" id="TIGR00172">
    <property type="entry name" value="maf"/>
    <property type="match status" value="1"/>
</dbReference>
<evidence type="ECO:0000256" key="2">
    <source>
        <dbReference type="ARBA" id="ARBA00022801"/>
    </source>
</evidence>
<dbReference type="GO" id="GO:0009117">
    <property type="term" value="P:nucleotide metabolic process"/>
    <property type="evidence" value="ECO:0007669"/>
    <property type="project" value="UniProtKB-KW"/>
</dbReference>
<dbReference type="HAMAP" id="MF_00528">
    <property type="entry name" value="Maf"/>
    <property type="match status" value="1"/>
</dbReference>
<comment type="catalytic activity">
    <reaction evidence="4">
        <text>a 2'-deoxyribonucleoside 5'-triphosphate + H2O = a 2'-deoxyribonucleoside 5'-phosphate + diphosphate + H(+)</text>
        <dbReference type="Rhea" id="RHEA:44644"/>
        <dbReference type="ChEBI" id="CHEBI:15377"/>
        <dbReference type="ChEBI" id="CHEBI:15378"/>
        <dbReference type="ChEBI" id="CHEBI:33019"/>
        <dbReference type="ChEBI" id="CHEBI:61560"/>
        <dbReference type="ChEBI" id="CHEBI:65317"/>
        <dbReference type="EC" id="3.6.1.9"/>
    </reaction>
</comment>
<organism evidence="5 6">
    <name type="scientific">Pseudooceanicola marinus</name>
    <dbReference type="NCBI Taxonomy" id="396013"/>
    <lineage>
        <taxon>Bacteria</taxon>
        <taxon>Pseudomonadati</taxon>
        <taxon>Pseudomonadota</taxon>
        <taxon>Alphaproteobacteria</taxon>
        <taxon>Rhodobacterales</taxon>
        <taxon>Paracoccaceae</taxon>
        <taxon>Pseudooceanicola</taxon>
    </lineage>
</organism>
<keyword evidence="3 4" id="KW-0546">Nucleotide metabolism</keyword>
<feature type="active site" description="Proton acceptor" evidence="4">
    <location>
        <position position="76"/>
    </location>
</feature>
<dbReference type="AlphaFoldDB" id="A0A1X7A147"/>
<dbReference type="EMBL" id="FWFN01000008">
    <property type="protein sequence ID" value="SLN67614.1"/>
    <property type="molecule type" value="Genomic_DNA"/>
</dbReference>
<dbReference type="PANTHER" id="PTHR43213">
    <property type="entry name" value="BIFUNCTIONAL DTTP/UTP PYROPHOSPHATASE/METHYLTRANSFERASE PROTEIN-RELATED"/>
    <property type="match status" value="1"/>
</dbReference>
<comment type="cofactor">
    <cofactor evidence="1 4">
        <name>a divalent metal cation</name>
        <dbReference type="ChEBI" id="CHEBI:60240"/>
    </cofactor>
</comment>
<comment type="catalytic activity">
    <reaction evidence="4">
        <text>a ribonucleoside 5'-triphosphate + H2O = a ribonucleoside 5'-phosphate + diphosphate + H(+)</text>
        <dbReference type="Rhea" id="RHEA:23996"/>
        <dbReference type="ChEBI" id="CHEBI:15377"/>
        <dbReference type="ChEBI" id="CHEBI:15378"/>
        <dbReference type="ChEBI" id="CHEBI:33019"/>
        <dbReference type="ChEBI" id="CHEBI:58043"/>
        <dbReference type="ChEBI" id="CHEBI:61557"/>
        <dbReference type="EC" id="3.6.1.9"/>
    </reaction>
</comment>
<dbReference type="InterPro" id="IPR029001">
    <property type="entry name" value="ITPase-like_fam"/>
</dbReference>
<comment type="function">
    <text evidence="4">Nucleoside triphosphate pyrophosphatase. May have a dual role in cell division arrest and in preventing the incorporation of modified nucleotides into cellular nucleic acids.</text>
</comment>
<evidence type="ECO:0000256" key="3">
    <source>
        <dbReference type="ARBA" id="ARBA00023080"/>
    </source>
</evidence>
<evidence type="ECO:0000313" key="6">
    <source>
        <dbReference type="Proteomes" id="UP000193963"/>
    </source>
</evidence>
<protein>
    <recommendedName>
        <fullName evidence="4">Nucleoside triphosphate pyrophosphatase</fullName>
        <ecNumber evidence="4">3.6.1.9</ecNumber>
    </recommendedName>
    <alternativeName>
        <fullName evidence="4">Nucleotide pyrophosphatase</fullName>
        <shortName evidence="4">Nucleotide PPase</shortName>
    </alternativeName>
</protein>
<reference evidence="5 6" key="1">
    <citation type="submission" date="2017-03" db="EMBL/GenBank/DDBJ databases">
        <authorList>
            <person name="Afonso C.L."/>
            <person name="Miller P.J."/>
            <person name="Scott M.A."/>
            <person name="Spackman E."/>
            <person name="Goraichik I."/>
            <person name="Dimitrov K.M."/>
            <person name="Suarez D.L."/>
            <person name="Swayne D.E."/>
        </authorList>
    </citation>
    <scope>NUCLEOTIDE SEQUENCE [LARGE SCALE GENOMIC DNA]</scope>
    <source>
        <strain evidence="5 6">CECT 7751</strain>
    </source>
</reference>
<evidence type="ECO:0000256" key="4">
    <source>
        <dbReference type="HAMAP-Rule" id="MF_00528"/>
    </source>
</evidence>
<dbReference type="Proteomes" id="UP000193963">
    <property type="component" value="Unassembled WGS sequence"/>
</dbReference>
<dbReference type="PIRSF" id="PIRSF006305">
    <property type="entry name" value="Maf"/>
    <property type="match status" value="1"/>
</dbReference>